<protein>
    <submittedName>
        <fullName evidence="2">Uncharacterized protein</fullName>
    </submittedName>
</protein>
<sequence length="56" mass="6198">MWMGEKILQTGLLLHSVTVTFALKTAAFPRCSRATNIHFVLQGMSLRTLKNAHSLG</sequence>
<gene>
    <name evidence="3" type="primary">Gm10791</name>
</gene>
<reference evidence="2" key="5">
    <citation type="journal article" date="2002" name="Nature">
        <title>Analysis of the mouse transcriptome based on functional annotation of 60,770 full-length cDNAs.</title>
        <authorList>
            <consortium name="The FANTOM Consortium and the RIKEN Genome Exploration Research Group Phase I and II Team"/>
        </authorList>
    </citation>
    <scope>NUCLEOTIDE SEQUENCE</scope>
    <source>
        <tissue evidence="2">Mammary gland</tissue>
    </source>
</reference>
<name>Q3TLN6_MOUSE</name>
<reference evidence="2" key="3">
    <citation type="journal article" date="2000" name="Genome Res.">
        <title>RIKEN integrated sequence analysis (RISA) system--384-format sequencing pipeline with 384 multicapillary sequencer.</title>
        <authorList>
            <person name="Shibata K."/>
            <person name="Itoh M."/>
            <person name="Aizawa K."/>
            <person name="Nagaoka S."/>
            <person name="Sasaki N."/>
            <person name="Carninci P."/>
            <person name="Konno H."/>
            <person name="Akiyama J."/>
            <person name="Nishi K."/>
            <person name="Kitsunai T."/>
            <person name="Tashiro H."/>
            <person name="Itoh M."/>
            <person name="Sumi N."/>
            <person name="Ishii Y."/>
            <person name="Nakamura S."/>
            <person name="Hazama M."/>
            <person name="Nishine T."/>
            <person name="Harada A."/>
            <person name="Yamamoto R."/>
            <person name="Matsumoto H."/>
            <person name="Sakaguchi S."/>
            <person name="Ikegami T."/>
            <person name="Kashiwagi K."/>
            <person name="Fujiwake S."/>
            <person name="Inoue K."/>
            <person name="Togawa Y."/>
            <person name="Izawa M."/>
            <person name="Ohara E."/>
            <person name="Watahiki M."/>
            <person name="Yoneda Y."/>
            <person name="Ishikawa T."/>
            <person name="Ozawa K."/>
            <person name="Tanaka T."/>
            <person name="Matsuura S."/>
            <person name="Kawai J."/>
            <person name="Okazaki Y."/>
            <person name="Muramatsu M."/>
            <person name="Inoue Y."/>
            <person name="Kira A."/>
            <person name="Hayashizaki Y."/>
        </authorList>
    </citation>
    <scope>NUCLEOTIDE SEQUENCE</scope>
    <source>
        <tissue evidence="2">Mammary gland</tissue>
    </source>
</reference>
<organism evidence="2">
    <name type="scientific">Mus musculus</name>
    <name type="common">Mouse</name>
    <dbReference type="NCBI Taxonomy" id="10090"/>
    <lineage>
        <taxon>Eukaryota</taxon>
        <taxon>Metazoa</taxon>
        <taxon>Chordata</taxon>
        <taxon>Craniata</taxon>
        <taxon>Vertebrata</taxon>
        <taxon>Euteleostomi</taxon>
        <taxon>Mammalia</taxon>
        <taxon>Eutheria</taxon>
        <taxon>Euarchontoglires</taxon>
        <taxon>Glires</taxon>
        <taxon>Rodentia</taxon>
        <taxon>Myomorpha</taxon>
        <taxon>Muroidea</taxon>
        <taxon>Muridae</taxon>
        <taxon>Murinae</taxon>
        <taxon>Mus</taxon>
        <taxon>Mus</taxon>
    </lineage>
</organism>
<dbReference type="AGR" id="MGI:3641949"/>
<keyword evidence="1" id="KW-0732">Signal</keyword>
<feature type="signal peptide" evidence="1">
    <location>
        <begin position="1"/>
        <end position="22"/>
    </location>
</feature>
<reference evidence="2" key="7">
    <citation type="journal article" date="2005" name="Science">
        <title>The Transcriptional Landscape of the Mammalian Genome.</title>
        <authorList>
            <consortium name="The FANTOM Consortium"/>
            <consortium name="Riken Genome Exploration Research Group and Genome Science Group (Genome Network Project Core Group)"/>
        </authorList>
    </citation>
    <scope>NUCLEOTIDE SEQUENCE</scope>
    <source>
        <tissue evidence="2">Mammary gland</tissue>
    </source>
</reference>
<evidence type="ECO:0000313" key="3">
    <source>
        <dbReference type="MGI" id="MGI:3641949"/>
    </source>
</evidence>
<evidence type="ECO:0000256" key="1">
    <source>
        <dbReference type="SAM" id="SignalP"/>
    </source>
</evidence>
<reference evidence="2" key="1">
    <citation type="journal article" date="1999" name="Methods Enzymol.">
        <title>High-efficiency full-length cDNA cloning.</title>
        <authorList>
            <person name="Carninci P."/>
            <person name="Hayashizaki Y."/>
        </authorList>
    </citation>
    <scope>NUCLEOTIDE SEQUENCE</scope>
    <source>
        <tissue evidence="2">Mammary gland</tissue>
    </source>
</reference>
<dbReference type="EMBL" id="AK166404">
    <property type="protein sequence ID" value="BAE38756.1"/>
    <property type="molecule type" value="mRNA"/>
</dbReference>
<reference evidence="2" key="6">
    <citation type="submission" date="2004-04" db="EMBL/GenBank/DDBJ databases">
        <authorList>
            <person name="Arakawa T."/>
            <person name="Carninci P."/>
            <person name="Fukuda S."/>
            <person name="Hashizume W."/>
            <person name="Hayashida K."/>
            <person name="Hori F."/>
            <person name="Iida J."/>
            <person name="Imamura K."/>
            <person name="Imotani K."/>
            <person name="Itoh M."/>
            <person name="Kanagawa S."/>
            <person name="Kawai J."/>
            <person name="Kojima M."/>
            <person name="Konno H."/>
            <person name="Murata M."/>
            <person name="Nakamura M."/>
            <person name="Ninomiya N."/>
            <person name="Nishiyori H."/>
            <person name="Nomura K."/>
            <person name="Ohno M."/>
            <person name="Sakazume N."/>
            <person name="Sano H."/>
            <person name="Sasaki D."/>
            <person name="Shibata K."/>
            <person name="Shiraki T."/>
            <person name="Tagami M."/>
            <person name="Tagami Y."/>
            <person name="Waki K."/>
            <person name="Watahiki A."/>
            <person name="Muramatsu M."/>
            <person name="Hayashizaki Y."/>
        </authorList>
    </citation>
    <scope>NUCLEOTIDE SEQUENCE</scope>
    <source>
        <tissue evidence="2">Mammary gland</tissue>
    </source>
</reference>
<evidence type="ECO:0000313" key="2">
    <source>
        <dbReference type="EMBL" id="BAE38756.1"/>
    </source>
</evidence>
<feature type="chain" id="PRO_5004229614" evidence="1">
    <location>
        <begin position="23"/>
        <end position="56"/>
    </location>
</feature>
<proteinExistence type="evidence at transcript level"/>
<accession>Q3TLN6</accession>
<reference evidence="2" key="2">
    <citation type="journal article" date="2000" name="Genome Res.">
        <title>Normalization and subtraction of cap-trapper-selected cDNAs to prepare full-length cDNA libraries for rapid discovery of new genes.</title>
        <authorList>
            <person name="Carninci P."/>
            <person name="Shibata Y."/>
            <person name="Hayatsu N."/>
            <person name="Sugahara Y."/>
            <person name="Shibata K."/>
            <person name="Itoh M."/>
            <person name="Konno H."/>
            <person name="Okazaki Y."/>
            <person name="Muramatsu M."/>
            <person name="Hayashizaki Y."/>
        </authorList>
    </citation>
    <scope>NUCLEOTIDE SEQUENCE</scope>
    <source>
        <tissue evidence="2">Mammary gland</tissue>
    </source>
</reference>
<dbReference type="MGI" id="MGI:3641949">
    <property type="gene designation" value="Gm10791"/>
</dbReference>
<reference evidence="2" key="8">
    <citation type="journal article" date="2005" name="Science">
        <title>Antisense Transcription in the Mammalian Transcriptome.</title>
        <authorList>
            <consortium name="RIKEN Genome Exploration Research Group and Genome Science Group (Genome Network Project Core Group) and the FANTOM Consortium"/>
        </authorList>
    </citation>
    <scope>NUCLEOTIDE SEQUENCE</scope>
    <source>
        <tissue evidence="2">Mammary gland</tissue>
    </source>
</reference>
<dbReference type="AlphaFoldDB" id="Q3TLN6"/>
<reference evidence="2" key="4">
    <citation type="journal article" date="2001" name="Nature">
        <title>Functional annotation of a full-length mouse cDNA collection.</title>
        <authorList>
            <consortium name="The RIKEN Genome Exploration Research Group Phase II Team and the FANTOM Consortium"/>
        </authorList>
    </citation>
    <scope>NUCLEOTIDE SEQUENCE</scope>
    <source>
        <tissue evidence="2">Mammary gland</tissue>
    </source>
</reference>